<feature type="transmembrane region" description="Helical" evidence="1">
    <location>
        <begin position="6"/>
        <end position="26"/>
    </location>
</feature>
<keyword evidence="1" id="KW-1133">Transmembrane helix</keyword>
<dbReference type="Proteomes" id="UP000218399">
    <property type="component" value="Unassembled WGS sequence"/>
</dbReference>
<evidence type="ECO:0000313" key="2">
    <source>
        <dbReference type="EMBL" id="PAU67346.1"/>
    </source>
</evidence>
<gene>
    <name evidence="2" type="ORF">B1526_1431</name>
</gene>
<protein>
    <submittedName>
        <fullName evidence="2">Uncharacterized protein</fullName>
    </submittedName>
</protein>
<keyword evidence="1" id="KW-0812">Transmembrane</keyword>
<dbReference type="RefSeq" id="WP_095615390.1">
    <property type="nucleotide sequence ID" value="NZ_MVOH01000015.1"/>
</dbReference>
<reference evidence="2 3" key="1">
    <citation type="journal article" date="2017" name="ISME J.">
        <title>Unveiling bifidobacterial biogeography across the mammalian branch of the tree of life.</title>
        <authorList>
            <person name="Milani C."/>
            <person name="Mangifesta M."/>
            <person name="Mancabelli L."/>
            <person name="Lugli G.A."/>
            <person name="James K."/>
            <person name="Duranti S."/>
            <person name="Turroni F."/>
            <person name="Ferrario C."/>
            <person name="Ossiprandi M.C."/>
            <person name="van Sinderen D."/>
            <person name="Ventura M."/>
        </authorList>
    </citation>
    <scope>NUCLEOTIDE SEQUENCE [LARGE SCALE GENOMIC DNA]</scope>
    <source>
        <strain evidence="3">Ham19E</strain>
    </source>
</reference>
<accession>A0A2A2EEI3</accession>
<evidence type="ECO:0000256" key="1">
    <source>
        <dbReference type="SAM" id="Phobius"/>
    </source>
</evidence>
<name>A0A2A2EEI3_9BIFI</name>
<evidence type="ECO:0000313" key="3">
    <source>
        <dbReference type="Proteomes" id="UP000218399"/>
    </source>
</evidence>
<keyword evidence="3" id="KW-1185">Reference proteome</keyword>
<dbReference type="OrthoDB" id="3243284at2"/>
<dbReference type="EMBL" id="MVOH01000015">
    <property type="protein sequence ID" value="PAU67346.1"/>
    <property type="molecule type" value="Genomic_DNA"/>
</dbReference>
<organism evidence="2 3">
    <name type="scientific">Bifidobacterium criceti</name>
    <dbReference type="NCBI Taxonomy" id="1960969"/>
    <lineage>
        <taxon>Bacteria</taxon>
        <taxon>Bacillati</taxon>
        <taxon>Actinomycetota</taxon>
        <taxon>Actinomycetes</taxon>
        <taxon>Bifidobacteriales</taxon>
        <taxon>Bifidobacteriaceae</taxon>
        <taxon>Bifidobacterium</taxon>
    </lineage>
</organism>
<sequence length="105" mass="11968">MPWWIWLILALFMLAMLVIGVIYAIVHALRASKVIGGVVSDVSARLAEMNVDEEGGNTPRRAIFTEPLAVAAERYSDAHVGVIERKERRRDLHAATWRRWSHFND</sequence>
<proteinExistence type="predicted"/>
<comment type="caution">
    <text evidence="2">The sequence shown here is derived from an EMBL/GenBank/DDBJ whole genome shotgun (WGS) entry which is preliminary data.</text>
</comment>
<dbReference type="AlphaFoldDB" id="A0A2A2EEI3"/>
<keyword evidence="1" id="KW-0472">Membrane</keyword>